<dbReference type="InterPro" id="IPR036291">
    <property type="entry name" value="NAD(P)-bd_dom_sf"/>
</dbReference>
<dbReference type="EC" id="1.4.1.1" evidence="2"/>
<dbReference type="PANTHER" id="PTHR42795">
    <property type="entry name" value="ALANINE DEHYDROGENASE"/>
    <property type="match status" value="1"/>
</dbReference>
<evidence type="ECO:0000256" key="1">
    <source>
        <dbReference type="ARBA" id="ARBA00005689"/>
    </source>
</evidence>
<dbReference type="GO" id="GO:0000286">
    <property type="term" value="F:alanine dehydrogenase activity"/>
    <property type="evidence" value="ECO:0007669"/>
    <property type="project" value="UniProtKB-EC"/>
</dbReference>
<dbReference type="Pfam" id="PF05222">
    <property type="entry name" value="AlaDh_PNT_N"/>
    <property type="match status" value="1"/>
</dbReference>
<dbReference type="GO" id="GO:0005886">
    <property type="term" value="C:plasma membrane"/>
    <property type="evidence" value="ECO:0007669"/>
    <property type="project" value="TreeGrafter"/>
</dbReference>
<dbReference type="AlphaFoldDB" id="A0A3B0UNQ9"/>
<dbReference type="CDD" id="cd05305">
    <property type="entry name" value="L-AlaDH"/>
    <property type="match status" value="1"/>
</dbReference>
<dbReference type="InterPro" id="IPR007886">
    <property type="entry name" value="AlaDH/PNT_N"/>
</dbReference>
<dbReference type="SUPFAM" id="SSF52283">
    <property type="entry name" value="Formate/glycerate dehydrogenase catalytic domain-like"/>
    <property type="match status" value="1"/>
</dbReference>
<keyword evidence="3 6" id="KW-0560">Oxidoreductase</keyword>
<evidence type="ECO:0000313" key="6">
    <source>
        <dbReference type="EMBL" id="VAW28062.1"/>
    </source>
</evidence>
<evidence type="ECO:0000259" key="5">
    <source>
        <dbReference type="SMART" id="SM01003"/>
    </source>
</evidence>
<dbReference type="SMART" id="SM01002">
    <property type="entry name" value="AlaDh_PNT_C"/>
    <property type="match status" value="1"/>
</dbReference>
<dbReference type="InterPro" id="IPR007698">
    <property type="entry name" value="AlaDH/PNT_NAD(H)-bd"/>
</dbReference>
<dbReference type="SUPFAM" id="SSF51735">
    <property type="entry name" value="NAD(P)-binding Rossmann-fold domains"/>
    <property type="match status" value="1"/>
</dbReference>
<proteinExistence type="inferred from homology"/>
<name>A0A3B0UNQ9_9ZZZZ</name>
<evidence type="ECO:0000256" key="3">
    <source>
        <dbReference type="ARBA" id="ARBA00023002"/>
    </source>
</evidence>
<dbReference type="InterPro" id="IPR008141">
    <property type="entry name" value="Ala_DH"/>
</dbReference>
<gene>
    <name evidence="6" type="ORF">MNBD_BACTEROID07-494</name>
</gene>
<dbReference type="EMBL" id="UOET01000190">
    <property type="protein sequence ID" value="VAW28062.1"/>
    <property type="molecule type" value="Genomic_DNA"/>
</dbReference>
<dbReference type="SMART" id="SM01003">
    <property type="entry name" value="AlaDh_PNT_N"/>
    <property type="match status" value="1"/>
</dbReference>
<feature type="non-terminal residue" evidence="6">
    <location>
        <position position="344"/>
    </location>
</feature>
<comment type="similarity">
    <text evidence="1">Belongs to the AlaDH/PNT family.</text>
</comment>
<dbReference type="GO" id="GO:0042853">
    <property type="term" value="P:L-alanine catabolic process"/>
    <property type="evidence" value="ECO:0007669"/>
    <property type="project" value="InterPro"/>
</dbReference>
<feature type="domain" description="Alanine dehydrogenase/pyridine nucleotide transhydrogenase N-terminal" evidence="5">
    <location>
        <begin position="36"/>
        <end position="169"/>
    </location>
</feature>
<dbReference type="PANTHER" id="PTHR42795:SF1">
    <property type="entry name" value="ALANINE DEHYDROGENASE"/>
    <property type="match status" value="1"/>
</dbReference>
<protein>
    <recommendedName>
        <fullName evidence="2">alanine dehydrogenase</fullName>
        <ecNumber evidence="2">1.4.1.1</ecNumber>
    </recommendedName>
</protein>
<dbReference type="Gene3D" id="3.40.50.720">
    <property type="entry name" value="NAD(P)-binding Rossmann-like Domain"/>
    <property type="match status" value="2"/>
</dbReference>
<reference evidence="6" key="1">
    <citation type="submission" date="2018-06" db="EMBL/GenBank/DDBJ databases">
        <authorList>
            <person name="Zhirakovskaya E."/>
        </authorList>
    </citation>
    <scope>NUCLEOTIDE SEQUENCE</scope>
</reference>
<feature type="domain" description="Alanine dehydrogenase/pyridine nucleotide transhydrogenase NAD(H)-binding" evidence="4">
    <location>
        <begin position="181"/>
        <end position="329"/>
    </location>
</feature>
<evidence type="ECO:0000256" key="2">
    <source>
        <dbReference type="ARBA" id="ARBA00012897"/>
    </source>
</evidence>
<evidence type="ECO:0000259" key="4">
    <source>
        <dbReference type="SMART" id="SM01002"/>
    </source>
</evidence>
<sequence length="344" mass="37682">MTEERKTFLKFSGDEVLLPREETLERRPQQKKFIIGIPLEKDGNERRIALVPNAVDLLVKNGHQVVVEENAGKAAHFSNEMYAASGAQITQTAAEVWQSDIIVKIAAPDAGEIDLMHKNQTIFSALMSQNKSTVFFKKLMEKKALAVAYELIKDKTGAFPLIRSMSEIIGNASIMVAAEYLSSPKYGKGVMLGGFPGIRPSEVVIIGSGTVAEYAARTAYGMGAQVRIFDDSVYKMRDLQNKLKFRISTSVLQPILLLKALKEADVVIAAKHSSSGHSACIISSDMVKQMKHGAVIVDVSIDQGGCFETSHPTSHQHPVFQEYGVTHYCVPNIASRVPHTASYS</sequence>
<accession>A0A3B0UNQ9</accession>
<organism evidence="6">
    <name type="scientific">hydrothermal vent metagenome</name>
    <dbReference type="NCBI Taxonomy" id="652676"/>
    <lineage>
        <taxon>unclassified sequences</taxon>
        <taxon>metagenomes</taxon>
        <taxon>ecological metagenomes</taxon>
    </lineage>
</organism>
<dbReference type="Pfam" id="PF01262">
    <property type="entry name" value="AlaDh_PNT_C"/>
    <property type="match status" value="1"/>
</dbReference>